<accession>B3MXW9</accession>
<dbReference type="GO" id="GO:0030041">
    <property type="term" value="P:actin filament polymerization"/>
    <property type="evidence" value="ECO:0007669"/>
    <property type="project" value="TreeGrafter"/>
</dbReference>
<sequence>MRLCPLVVLLGCLQALLACNHWVLREEQIVPKLDSPFHMREPQNLAAFMEQIKYSEYVERSYLDLLRKREQIVEHLRFSMRFGEDLAEQAKCAMDYYMLEKRMSYLKITPEQLKRINLPEQRELHHPQGGSGGMEPICSDYHKLAVGPATYDHLESFRPEILATAYLDQEHDPNVGTATVELTRRFAVDGLRHHPSSWKFHTLSSYYWRMKGEAKEALPCARLAVLLAPPIFKDIPLLSLGTILFRMGRLADADTILTAAVEHAPQVAENHVVLASALAMKHDFNRSLQHFDEAERIDPSTLPRTQQVRNFISCLENLTKKTSKMYSYVKYMKNEVKEFKKLKQHISQSHERLIQQQLPLGARRLLGLDPQSGNDDLHRRGQYCSTRTPNGSDEPVLFCDFYSDMQMRLESKDVDIDVLERDLKANTDAVIRQVSTEIRKQFNLEQLKAAKAQMPAKATKAT</sequence>
<evidence type="ECO:0000256" key="3">
    <source>
        <dbReference type="SAM" id="SignalP"/>
    </source>
</evidence>
<feature type="region of interest" description="Disordered" evidence="2">
    <location>
        <begin position="369"/>
        <end position="388"/>
    </location>
</feature>
<feature type="repeat" description="TPR" evidence="1">
    <location>
        <begin position="268"/>
        <end position="301"/>
    </location>
</feature>
<dbReference type="OrthoDB" id="2115703at2759"/>
<feature type="signal peptide" evidence="3">
    <location>
        <begin position="1"/>
        <end position="18"/>
    </location>
</feature>
<feature type="chain" id="PRO_5002793736" evidence="3">
    <location>
        <begin position="19"/>
        <end position="462"/>
    </location>
</feature>
<dbReference type="PhylomeDB" id="B3MXW9"/>
<dbReference type="SUPFAM" id="SSF48452">
    <property type="entry name" value="TPR-like"/>
    <property type="match status" value="1"/>
</dbReference>
<dbReference type="PROSITE" id="PS51257">
    <property type="entry name" value="PROKAR_LIPOPROTEIN"/>
    <property type="match status" value="1"/>
</dbReference>
<dbReference type="InParanoid" id="B3MXW9"/>
<dbReference type="Gene3D" id="1.25.40.10">
    <property type="entry name" value="Tetratricopeptide repeat domain"/>
    <property type="match status" value="1"/>
</dbReference>
<protein>
    <submittedName>
        <fullName evidence="4">Uncharacterized protein</fullName>
    </submittedName>
</protein>
<reference evidence="4 5" key="1">
    <citation type="journal article" date="2007" name="Nature">
        <title>Evolution of genes and genomes on the Drosophila phylogeny.</title>
        <authorList>
            <consortium name="Drosophila 12 Genomes Consortium"/>
            <person name="Clark A.G."/>
            <person name="Eisen M.B."/>
            <person name="Smith D.R."/>
            <person name="Bergman C.M."/>
            <person name="Oliver B."/>
            <person name="Markow T.A."/>
            <person name="Kaufman T.C."/>
            <person name="Kellis M."/>
            <person name="Gelbart W."/>
            <person name="Iyer V.N."/>
            <person name="Pollard D.A."/>
            <person name="Sackton T.B."/>
            <person name="Larracuente A.M."/>
            <person name="Singh N.D."/>
            <person name="Abad J.P."/>
            <person name="Abt D.N."/>
            <person name="Adryan B."/>
            <person name="Aguade M."/>
            <person name="Akashi H."/>
            <person name="Anderson W.W."/>
            <person name="Aquadro C.F."/>
            <person name="Ardell D.H."/>
            <person name="Arguello R."/>
            <person name="Artieri C.G."/>
            <person name="Barbash D.A."/>
            <person name="Barker D."/>
            <person name="Barsanti P."/>
            <person name="Batterham P."/>
            <person name="Batzoglou S."/>
            <person name="Begun D."/>
            <person name="Bhutkar A."/>
            <person name="Blanco E."/>
            <person name="Bosak S.A."/>
            <person name="Bradley R.K."/>
            <person name="Brand A.D."/>
            <person name="Brent M.R."/>
            <person name="Brooks A.N."/>
            <person name="Brown R.H."/>
            <person name="Butlin R.K."/>
            <person name="Caggese C."/>
            <person name="Calvi B.R."/>
            <person name="Bernardo de Carvalho A."/>
            <person name="Caspi A."/>
            <person name="Castrezana S."/>
            <person name="Celniker S.E."/>
            <person name="Chang J.L."/>
            <person name="Chapple C."/>
            <person name="Chatterji S."/>
            <person name="Chinwalla A."/>
            <person name="Civetta A."/>
            <person name="Clifton S.W."/>
            <person name="Comeron J.M."/>
            <person name="Costello J.C."/>
            <person name="Coyne J.A."/>
            <person name="Daub J."/>
            <person name="David R.G."/>
            <person name="Delcher A.L."/>
            <person name="Delehaunty K."/>
            <person name="Do C.B."/>
            <person name="Ebling H."/>
            <person name="Edwards K."/>
            <person name="Eickbush T."/>
            <person name="Evans J.D."/>
            <person name="Filipski A."/>
            <person name="Findeiss S."/>
            <person name="Freyhult E."/>
            <person name="Fulton L."/>
            <person name="Fulton R."/>
            <person name="Garcia A.C."/>
            <person name="Gardiner A."/>
            <person name="Garfield D.A."/>
            <person name="Garvin B.E."/>
            <person name="Gibson G."/>
            <person name="Gilbert D."/>
            <person name="Gnerre S."/>
            <person name="Godfrey J."/>
            <person name="Good R."/>
            <person name="Gotea V."/>
            <person name="Gravely B."/>
            <person name="Greenberg A.J."/>
            <person name="Griffiths-Jones S."/>
            <person name="Gross S."/>
            <person name="Guigo R."/>
            <person name="Gustafson E.A."/>
            <person name="Haerty W."/>
            <person name="Hahn M.W."/>
            <person name="Halligan D.L."/>
            <person name="Halpern A.L."/>
            <person name="Halter G.M."/>
            <person name="Han M.V."/>
            <person name="Heger A."/>
            <person name="Hillier L."/>
            <person name="Hinrichs A.S."/>
            <person name="Holmes I."/>
            <person name="Hoskins R.A."/>
            <person name="Hubisz M.J."/>
            <person name="Hultmark D."/>
            <person name="Huntley M.A."/>
            <person name="Jaffe D.B."/>
            <person name="Jagadeeshan S."/>
            <person name="Jeck W.R."/>
            <person name="Johnson J."/>
            <person name="Jones C.D."/>
            <person name="Jordan W.C."/>
            <person name="Karpen G.H."/>
            <person name="Kataoka E."/>
            <person name="Keightley P.D."/>
            <person name="Kheradpour P."/>
            <person name="Kirkness E.F."/>
            <person name="Koerich L.B."/>
            <person name="Kristiansen K."/>
            <person name="Kudrna D."/>
            <person name="Kulathinal R.J."/>
            <person name="Kumar S."/>
            <person name="Kwok R."/>
            <person name="Lander E."/>
            <person name="Langley C.H."/>
            <person name="Lapoint R."/>
            <person name="Lazzaro B.P."/>
            <person name="Lee S.J."/>
            <person name="Levesque L."/>
            <person name="Li R."/>
            <person name="Lin C.F."/>
            <person name="Lin M.F."/>
            <person name="Lindblad-Toh K."/>
            <person name="Llopart A."/>
            <person name="Long M."/>
            <person name="Low L."/>
            <person name="Lozovsky E."/>
            <person name="Lu J."/>
            <person name="Luo M."/>
            <person name="Machado C.A."/>
            <person name="Makalowski W."/>
            <person name="Marzo M."/>
            <person name="Matsuda M."/>
            <person name="Matzkin L."/>
            <person name="McAllister B."/>
            <person name="McBride C.S."/>
            <person name="McKernan B."/>
            <person name="McKernan K."/>
            <person name="Mendez-Lago M."/>
            <person name="Minx P."/>
            <person name="Mollenhauer M.U."/>
            <person name="Montooth K."/>
            <person name="Mount S.M."/>
            <person name="Mu X."/>
            <person name="Myers E."/>
            <person name="Negre B."/>
            <person name="Newfeld S."/>
            <person name="Nielsen R."/>
            <person name="Noor M.A."/>
            <person name="O'Grady P."/>
            <person name="Pachter L."/>
            <person name="Papaceit M."/>
            <person name="Parisi M.J."/>
            <person name="Parisi M."/>
            <person name="Parts L."/>
            <person name="Pedersen J.S."/>
            <person name="Pesole G."/>
            <person name="Phillippy A.M."/>
            <person name="Ponting C.P."/>
            <person name="Pop M."/>
            <person name="Porcelli D."/>
            <person name="Powell J.R."/>
            <person name="Prohaska S."/>
            <person name="Pruitt K."/>
            <person name="Puig M."/>
            <person name="Quesneville H."/>
            <person name="Ram K.R."/>
            <person name="Rand D."/>
            <person name="Rasmussen M.D."/>
            <person name="Reed L.K."/>
            <person name="Reenan R."/>
            <person name="Reily A."/>
            <person name="Remington K.A."/>
            <person name="Rieger T.T."/>
            <person name="Ritchie M.G."/>
            <person name="Robin C."/>
            <person name="Rogers Y.H."/>
            <person name="Rohde C."/>
            <person name="Rozas J."/>
            <person name="Rubenfield M.J."/>
            <person name="Ruiz A."/>
            <person name="Russo S."/>
            <person name="Salzberg S.L."/>
            <person name="Sanchez-Gracia A."/>
            <person name="Saranga D.J."/>
            <person name="Sato H."/>
            <person name="Schaeffer S.W."/>
            <person name="Schatz M.C."/>
            <person name="Schlenke T."/>
            <person name="Schwartz R."/>
            <person name="Segarra C."/>
            <person name="Singh R.S."/>
            <person name="Sirot L."/>
            <person name="Sirota M."/>
            <person name="Sisneros N.B."/>
            <person name="Smith C.D."/>
            <person name="Smith T.F."/>
            <person name="Spieth J."/>
            <person name="Stage D.E."/>
            <person name="Stark A."/>
            <person name="Stephan W."/>
            <person name="Strausberg R.L."/>
            <person name="Strempel S."/>
            <person name="Sturgill D."/>
            <person name="Sutton G."/>
            <person name="Sutton G.G."/>
            <person name="Tao W."/>
            <person name="Teichmann S."/>
            <person name="Tobari Y.N."/>
            <person name="Tomimura Y."/>
            <person name="Tsolas J.M."/>
            <person name="Valente V.L."/>
            <person name="Venter E."/>
            <person name="Venter J.C."/>
            <person name="Vicario S."/>
            <person name="Vieira F.G."/>
            <person name="Vilella A.J."/>
            <person name="Villasante A."/>
            <person name="Walenz B."/>
            <person name="Wang J."/>
            <person name="Wasserman M."/>
            <person name="Watts T."/>
            <person name="Wilson D."/>
            <person name="Wilson R.K."/>
            <person name="Wing R.A."/>
            <person name="Wolfner M.F."/>
            <person name="Wong A."/>
            <person name="Wong G.K."/>
            <person name="Wu C.I."/>
            <person name="Wu G."/>
            <person name="Yamamoto D."/>
            <person name="Yang H.P."/>
            <person name="Yang S.P."/>
            <person name="Yorke J.A."/>
            <person name="Yoshida K."/>
            <person name="Zdobnov E."/>
            <person name="Zhang P."/>
            <person name="Zhang Y."/>
            <person name="Zimin A.V."/>
            <person name="Baldwin J."/>
            <person name="Abdouelleil A."/>
            <person name="Abdulkadir J."/>
            <person name="Abebe A."/>
            <person name="Abera B."/>
            <person name="Abreu J."/>
            <person name="Acer S.C."/>
            <person name="Aftuck L."/>
            <person name="Alexander A."/>
            <person name="An P."/>
            <person name="Anderson E."/>
            <person name="Anderson S."/>
            <person name="Arachi H."/>
            <person name="Azer M."/>
            <person name="Bachantsang P."/>
            <person name="Barry A."/>
            <person name="Bayul T."/>
            <person name="Berlin A."/>
            <person name="Bessette D."/>
            <person name="Bloom T."/>
            <person name="Blye J."/>
            <person name="Boguslavskiy L."/>
            <person name="Bonnet C."/>
            <person name="Boukhgalter B."/>
            <person name="Bourzgui I."/>
            <person name="Brown A."/>
            <person name="Cahill P."/>
            <person name="Channer S."/>
            <person name="Cheshatsang Y."/>
            <person name="Chuda L."/>
            <person name="Citroen M."/>
            <person name="Collymore A."/>
            <person name="Cooke P."/>
            <person name="Costello M."/>
            <person name="D'Aco K."/>
            <person name="Daza R."/>
            <person name="De Haan G."/>
            <person name="DeGray S."/>
            <person name="DeMaso C."/>
            <person name="Dhargay N."/>
            <person name="Dooley K."/>
            <person name="Dooley E."/>
            <person name="Doricent M."/>
            <person name="Dorje P."/>
            <person name="Dorjee K."/>
            <person name="Dupes A."/>
            <person name="Elong R."/>
            <person name="Falk J."/>
            <person name="Farina A."/>
            <person name="Faro S."/>
            <person name="Ferguson D."/>
            <person name="Fisher S."/>
            <person name="Foley C.D."/>
            <person name="Franke A."/>
            <person name="Friedrich D."/>
            <person name="Gadbois L."/>
            <person name="Gearin G."/>
            <person name="Gearin C.R."/>
            <person name="Giannoukos G."/>
            <person name="Goode T."/>
            <person name="Graham J."/>
            <person name="Grandbois E."/>
            <person name="Grewal S."/>
            <person name="Gyaltsen K."/>
            <person name="Hafez N."/>
            <person name="Hagos B."/>
            <person name="Hall J."/>
            <person name="Henson C."/>
            <person name="Hollinger A."/>
            <person name="Honan T."/>
            <person name="Huard M.D."/>
            <person name="Hughes L."/>
            <person name="Hurhula B."/>
            <person name="Husby M.E."/>
            <person name="Kamat A."/>
            <person name="Kanga B."/>
            <person name="Kashin S."/>
            <person name="Khazanovich D."/>
            <person name="Kisner P."/>
            <person name="Lance K."/>
            <person name="Lara M."/>
            <person name="Lee W."/>
            <person name="Lennon N."/>
            <person name="Letendre F."/>
            <person name="LeVine R."/>
            <person name="Lipovsky A."/>
            <person name="Liu X."/>
            <person name="Liu J."/>
            <person name="Liu S."/>
            <person name="Lokyitsang T."/>
            <person name="Lokyitsang Y."/>
            <person name="Lubonja R."/>
            <person name="Lui A."/>
            <person name="MacDonald P."/>
            <person name="Magnisalis V."/>
            <person name="Maru K."/>
            <person name="Matthews C."/>
            <person name="McCusker W."/>
            <person name="McDonough S."/>
            <person name="Mehta T."/>
            <person name="Meldrim J."/>
            <person name="Meneus L."/>
            <person name="Mihai O."/>
            <person name="Mihalev A."/>
            <person name="Mihova T."/>
            <person name="Mittelman R."/>
            <person name="Mlenga V."/>
            <person name="Montmayeur A."/>
            <person name="Mulrain L."/>
            <person name="Navidi A."/>
            <person name="Naylor J."/>
            <person name="Negash T."/>
            <person name="Nguyen T."/>
            <person name="Nguyen N."/>
            <person name="Nicol R."/>
            <person name="Norbu C."/>
            <person name="Norbu N."/>
            <person name="Novod N."/>
            <person name="O'Neill B."/>
            <person name="Osman S."/>
            <person name="Markiewicz E."/>
            <person name="Oyono O.L."/>
            <person name="Patti C."/>
            <person name="Phunkhang P."/>
            <person name="Pierre F."/>
            <person name="Priest M."/>
            <person name="Raghuraman S."/>
            <person name="Rege F."/>
            <person name="Reyes R."/>
            <person name="Rise C."/>
            <person name="Rogov P."/>
            <person name="Ross K."/>
            <person name="Ryan E."/>
            <person name="Settipalli S."/>
            <person name="Shea T."/>
            <person name="Sherpa N."/>
            <person name="Shi L."/>
            <person name="Shih D."/>
            <person name="Sparrow T."/>
            <person name="Spaulding J."/>
            <person name="Stalker J."/>
            <person name="Stange-Thomann N."/>
            <person name="Stavropoulos S."/>
            <person name="Stone C."/>
            <person name="Strader C."/>
            <person name="Tesfaye S."/>
            <person name="Thomson T."/>
            <person name="Thoulutsang Y."/>
            <person name="Thoulutsang D."/>
            <person name="Topham K."/>
            <person name="Topping I."/>
            <person name="Tsamla T."/>
            <person name="Vassiliev H."/>
            <person name="Vo A."/>
            <person name="Wangchuk T."/>
            <person name="Wangdi T."/>
            <person name="Weiand M."/>
            <person name="Wilkinson J."/>
            <person name="Wilson A."/>
            <person name="Yadav S."/>
            <person name="Young G."/>
            <person name="Yu Q."/>
            <person name="Zembek L."/>
            <person name="Zhong D."/>
            <person name="Zimmer A."/>
            <person name="Zwirko Z."/>
            <person name="Jaffe D.B."/>
            <person name="Alvarez P."/>
            <person name="Brockman W."/>
            <person name="Butler J."/>
            <person name="Chin C."/>
            <person name="Gnerre S."/>
            <person name="Grabherr M."/>
            <person name="Kleber M."/>
            <person name="Mauceli E."/>
            <person name="MacCallum I."/>
        </authorList>
    </citation>
    <scope>NUCLEOTIDE SEQUENCE [LARGE SCALE GENOMIC DNA]</scope>
    <source>
        <strain evidence="5">Tucson 14024-0371.13</strain>
    </source>
</reference>
<dbReference type="AlphaFoldDB" id="B3MXW9"/>
<dbReference type="InterPro" id="IPR011990">
    <property type="entry name" value="TPR-like_helical_dom_sf"/>
</dbReference>
<evidence type="ECO:0000313" key="4">
    <source>
        <dbReference type="EMBL" id="EDV38584.1"/>
    </source>
</evidence>
<dbReference type="InterPro" id="IPR019734">
    <property type="entry name" value="TPR_rpt"/>
</dbReference>
<dbReference type="FunCoup" id="B3MXW9">
    <property type="interactions" value="2"/>
</dbReference>
<dbReference type="SMR" id="B3MXW9"/>
<dbReference type="HOGENOM" id="CLU_706510_0_0_1"/>
<dbReference type="KEGG" id="dan:6502288"/>
<dbReference type="Proteomes" id="UP000007801">
    <property type="component" value="Unassembled WGS sequence"/>
</dbReference>
<dbReference type="GO" id="GO:0005737">
    <property type="term" value="C:cytoplasm"/>
    <property type="evidence" value="ECO:0007669"/>
    <property type="project" value="TreeGrafter"/>
</dbReference>
<organism evidence="4 5">
    <name type="scientific">Drosophila ananassae</name>
    <name type="common">Fruit fly</name>
    <dbReference type="NCBI Taxonomy" id="7217"/>
    <lineage>
        <taxon>Eukaryota</taxon>
        <taxon>Metazoa</taxon>
        <taxon>Ecdysozoa</taxon>
        <taxon>Arthropoda</taxon>
        <taxon>Hexapoda</taxon>
        <taxon>Insecta</taxon>
        <taxon>Pterygota</taxon>
        <taxon>Neoptera</taxon>
        <taxon>Endopterygota</taxon>
        <taxon>Diptera</taxon>
        <taxon>Brachycera</taxon>
        <taxon>Muscomorpha</taxon>
        <taxon>Ephydroidea</taxon>
        <taxon>Drosophilidae</taxon>
        <taxon>Drosophila</taxon>
        <taxon>Sophophora</taxon>
    </lineage>
</organism>
<name>B3MXW9_DROAN</name>
<dbReference type="PROSITE" id="PS50005">
    <property type="entry name" value="TPR"/>
    <property type="match status" value="1"/>
</dbReference>
<proteinExistence type="predicted"/>
<dbReference type="EMBL" id="CH902630">
    <property type="protein sequence ID" value="EDV38584.1"/>
    <property type="molecule type" value="Genomic_DNA"/>
</dbReference>
<dbReference type="PANTHER" id="PTHR16091:SF1">
    <property type="entry name" value="TETRATRICOPEPTIDE REPEAT PROTEIN 17"/>
    <property type="match status" value="1"/>
</dbReference>
<evidence type="ECO:0000313" key="5">
    <source>
        <dbReference type="Proteomes" id="UP000007801"/>
    </source>
</evidence>
<dbReference type="eggNOG" id="KOG4507">
    <property type="taxonomic scope" value="Eukaryota"/>
</dbReference>
<dbReference type="GeneID" id="6502288"/>
<gene>
    <name evidence="4" type="primary">Dana\GF19531</name>
    <name evidence="4" type="synonym">dana_GLEANR_21574</name>
    <name evidence="4" type="ORF">GF19531</name>
</gene>
<keyword evidence="5" id="KW-1185">Reference proteome</keyword>
<evidence type="ECO:0000256" key="2">
    <source>
        <dbReference type="SAM" id="MobiDB-lite"/>
    </source>
</evidence>
<evidence type="ECO:0000256" key="1">
    <source>
        <dbReference type="PROSITE-ProRule" id="PRU00339"/>
    </source>
</evidence>
<keyword evidence="3" id="KW-0732">Signal</keyword>
<dbReference type="OMA" id="PFFMREP"/>
<dbReference type="GO" id="GO:0015629">
    <property type="term" value="C:actin cytoskeleton"/>
    <property type="evidence" value="ECO:0007669"/>
    <property type="project" value="TreeGrafter"/>
</dbReference>
<keyword evidence="1" id="KW-0802">TPR repeat</keyword>
<dbReference type="InterPro" id="IPR052630">
    <property type="entry name" value="TTC17"/>
</dbReference>
<dbReference type="PANTHER" id="PTHR16091">
    <property type="entry name" value="TTC17 PROTEIN"/>
    <property type="match status" value="1"/>
</dbReference>